<dbReference type="Gene3D" id="3.30.200.20">
    <property type="entry name" value="Phosphorylase Kinase, domain 1"/>
    <property type="match status" value="1"/>
</dbReference>
<accession>A0ABW4XLI5</accession>
<evidence type="ECO:0000256" key="1">
    <source>
        <dbReference type="ARBA" id="ARBA00022679"/>
    </source>
</evidence>
<protein>
    <submittedName>
        <fullName evidence="8">Serine/threonine-protein kinase</fullName>
        <ecNumber evidence="8">2.7.11.1</ecNumber>
    </submittedName>
</protein>
<evidence type="ECO:0000256" key="6">
    <source>
        <dbReference type="SAM" id="Phobius"/>
    </source>
</evidence>
<dbReference type="Pfam" id="PF00069">
    <property type="entry name" value="Pkinase"/>
    <property type="match status" value="1"/>
</dbReference>
<keyword evidence="9" id="KW-1185">Reference proteome</keyword>
<dbReference type="PROSITE" id="PS00107">
    <property type="entry name" value="PROTEIN_KINASE_ATP"/>
    <property type="match status" value="1"/>
</dbReference>
<dbReference type="PROSITE" id="PS00108">
    <property type="entry name" value="PROTEIN_KINASE_ST"/>
    <property type="match status" value="1"/>
</dbReference>
<feature type="transmembrane region" description="Helical" evidence="6">
    <location>
        <begin position="279"/>
        <end position="300"/>
    </location>
</feature>
<name>A0ABW4XLI5_9GAMM</name>
<dbReference type="CDD" id="cd14014">
    <property type="entry name" value="STKc_PknB_like"/>
    <property type="match status" value="1"/>
</dbReference>
<dbReference type="Gene3D" id="1.10.510.10">
    <property type="entry name" value="Transferase(Phosphotransferase) domain 1"/>
    <property type="match status" value="1"/>
</dbReference>
<reference evidence="9" key="1">
    <citation type="journal article" date="2019" name="Int. J. Syst. Evol. Microbiol.">
        <title>The Global Catalogue of Microorganisms (GCM) 10K type strain sequencing project: providing services to taxonomists for standard genome sequencing and annotation.</title>
        <authorList>
            <consortium name="The Broad Institute Genomics Platform"/>
            <consortium name="The Broad Institute Genome Sequencing Center for Infectious Disease"/>
            <person name="Wu L."/>
            <person name="Ma J."/>
        </authorList>
    </citation>
    <scope>NUCLEOTIDE SEQUENCE [LARGE SCALE GENOMIC DNA]</scope>
    <source>
        <strain evidence="9">CGMCC 1.10992</strain>
    </source>
</reference>
<dbReference type="InterPro" id="IPR017441">
    <property type="entry name" value="Protein_kinase_ATP_BS"/>
</dbReference>
<evidence type="ECO:0000256" key="2">
    <source>
        <dbReference type="ARBA" id="ARBA00022741"/>
    </source>
</evidence>
<dbReference type="SMART" id="SM00220">
    <property type="entry name" value="S_TKc"/>
    <property type="match status" value="1"/>
</dbReference>
<evidence type="ECO:0000256" key="3">
    <source>
        <dbReference type="ARBA" id="ARBA00022777"/>
    </source>
</evidence>
<keyword evidence="6" id="KW-0812">Transmembrane</keyword>
<evidence type="ECO:0000313" key="8">
    <source>
        <dbReference type="EMBL" id="MFD2095635.1"/>
    </source>
</evidence>
<dbReference type="PROSITE" id="PS50011">
    <property type="entry name" value="PROTEIN_KINASE_DOM"/>
    <property type="match status" value="1"/>
</dbReference>
<keyword evidence="3 8" id="KW-0418">Kinase</keyword>
<dbReference type="EMBL" id="JBHUHT010000009">
    <property type="protein sequence ID" value="MFD2095635.1"/>
    <property type="molecule type" value="Genomic_DNA"/>
</dbReference>
<dbReference type="InterPro" id="IPR008271">
    <property type="entry name" value="Ser/Thr_kinase_AS"/>
</dbReference>
<dbReference type="Proteomes" id="UP001597380">
    <property type="component" value="Unassembled WGS sequence"/>
</dbReference>
<dbReference type="SUPFAM" id="SSF56112">
    <property type="entry name" value="Protein kinase-like (PK-like)"/>
    <property type="match status" value="1"/>
</dbReference>
<evidence type="ECO:0000259" key="7">
    <source>
        <dbReference type="PROSITE" id="PS50011"/>
    </source>
</evidence>
<feature type="binding site" evidence="5">
    <location>
        <position position="45"/>
    </location>
    <ligand>
        <name>ATP</name>
        <dbReference type="ChEBI" id="CHEBI:30616"/>
    </ligand>
</feature>
<evidence type="ECO:0000256" key="5">
    <source>
        <dbReference type="PROSITE-ProRule" id="PRU10141"/>
    </source>
</evidence>
<keyword evidence="4 5" id="KW-0067">ATP-binding</keyword>
<keyword evidence="1 8" id="KW-0808">Transferase</keyword>
<keyword evidence="2 5" id="KW-0547">Nucleotide-binding</keyword>
<gene>
    <name evidence="8" type="ORF">ACFSJ3_06510</name>
</gene>
<comment type="caution">
    <text evidence="8">The sequence shown here is derived from an EMBL/GenBank/DDBJ whole genome shotgun (WGS) entry which is preliminary data.</text>
</comment>
<dbReference type="GO" id="GO:0004674">
    <property type="term" value="F:protein serine/threonine kinase activity"/>
    <property type="evidence" value="ECO:0007669"/>
    <property type="project" value="UniProtKB-EC"/>
</dbReference>
<evidence type="ECO:0000256" key="4">
    <source>
        <dbReference type="ARBA" id="ARBA00022840"/>
    </source>
</evidence>
<dbReference type="RefSeq" id="WP_345340294.1">
    <property type="nucleotide sequence ID" value="NZ_BAABLI010000014.1"/>
</dbReference>
<feature type="domain" description="Protein kinase" evidence="7">
    <location>
        <begin position="10"/>
        <end position="348"/>
    </location>
</feature>
<keyword evidence="6" id="KW-0472">Membrane</keyword>
<dbReference type="EC" id="2.7.11.1" evidence="8"/>
<dbReference type="PANTHER" id="PTHR43289">
    <property type="entry name" value="MITOGEN-ACTIVATED PROTEIN KINASE KINASE KINASE 20-RELATED"/>
    <property type="match status" value="1"/>
</dbReference>
<sequence length="632" mass="71649">MIGQLFNGRYRIESLIGTGGMSTVYKAVDTLAEQAGIEEPYVAIKLLQPKLANQAEAREALISEARKTQQLSHPNIIRIYEFGFESGKCFIVMEWLDGETLEQVISRSRPTGLPYKKLKGLLTQLIDGLDYAHKQGVIHADLKPANIMLTRQGQIKIFDFGVAQAIKELNDKFAVVTTQPKEQLTGYTPTYASLNQITGGSPRANDDAFSFCQIAYELACSKHPFDRQPADVAKKKQLVARKPGSMPWWQWLLLKRGLALDSSADFSWSGMRKRLNKRLAPALLTLTIGCVVALFAAQYINGIHHENTLLNTHLEQMKARQLSHQEMMHLDAKSLIQLLPSIPEHEHLLLNGLLRIHQTSVLRFYEGRIDSILNNRSATYPDYYAIEAELNAAKNLYPDSNVLSRLDVDLLQRWRGTVEVLDQRLNELLEKGLYQTDEETSELFELLNELTLIKHDYRPLPTIAAENLFKKRFNDALKNHKVGDLKQLISVGEKVFKDSDELSTLIAQGELLKNAVADVAHYQHQIGLGNDPSYPYESAQVFYQSAFDGFHNRLQRADTVKKMDRINKEVDALANDLPGDFSPLLDIRRSLANRYLSFSKSFLKQRKVRSAQRQMEKADKLFALMDTAHAKI</sequence>
<keyword evidence="6" id="KW-1133">Transmembrane helix</keyword>
<organism evidence="8 9">
    <name type="scientific">Corallincola platygyrae</name>
    <dbReference type="NCBI Taxonomy" id="1193278"/>
    <lineage>
        <taxon>Bacteria</taxon>
        <taxon>Pseudomonadati</taxon>
        <taxon>Pseudomonadota</taxon>
        <taxon>Gammaproteobacteria</taxon>
        <taxon>Alteromonadales</taxon>
        <taxon>Psychromonadaceae</taxon>
        <taxon>Corallincola</taxon>
    </lineage>
</organism>
<dbReference type="InterPro" id="IPR000719">
    <property type="entry name" value="Prot_kinase_dom"/>
</dbReference>
<dbReference type="InterPro" id="IPR011009">
    <property type="entry name" value="Kinase-like_dom_sf"/>
</dbReference>
<dbReference type="PANTHER" id="PTHR43289:SF6">
    <property type="entry name" value="SERINE_THREONINE-PROTEIN KINASE NEKL-3"/>
    <property type="match status" value="1"/>
</dbReference>
<proteinExistence type="predicted"/>
<evidence type="ECO:0000313" key="9">
    <source>
        <dbReference type="Proteomes" id="UP001597380"/>
    </source>
</evidence>